<evidence type="ECO:0000313" key="1">
    <source>
        <dbReference type="EMBL" id="BBH86793.1"/>
    </source>
</evidence>
<name>A0A455SEA8_9CHLR</name>
<sequence length="80" mass="9230">MKQQACQDTLLDFKASYTELIAVNAAIQRYYHMLQMRRVAGQKVSDGEAQMEQILVHFQQRLVQQIHHFQAIQVKGATPT</sequence>
<reference evidence="1" key="1">
    <citation type="submission" date="2018-12" db="EMBL/GenBank/DDBJ databases">
        <title>Novel natural products biosynthetic potential of the class Ktedonobacteria.</title>
        <authorList>
            <person name="Zheng Y."/>
            <person name="Saitou A."/>
            <person name="Wang C.M."/>
            <person name="Toyoda A."/>
            <person name="Minakuchi Y."/>
            <person name="Sekiguchi Y."/>
            <person name="Ueda K."/>
            <person name="Takano H."/>
            <person name="Sakai Y."/>
            <person name="Yokota A."/>
            <person name="Yabe S."/>
        </authorList>
    </citation>
    <scope>NUCLEOTIDE SEQUENCE</scope>
    <source>
        <strain evidence="1">COM3</strain>
    </source>
</reference>
<dbReference type="AlphaFoldDB" id="A0A455SEA8"/>
<protein>
    <submittedName>
        <fullName evidence="1">Uncharacterized protein</fullName>
    </submittedName>
</protein>
<proteinExistence type="predicted"/>
<dbReference type="EMBL" id="AP019376">
    <property type="protein sequence ID" value="BBH86793.1"/>
    <property type="molecule type" value="Genomic_DNA"/>
</dbReference>
<gene>
    <name evidence="1" type="ORF">KTC_15440</name>
</gene>
<accession>A0A455SEA8</accession>
<organism evidence="1">
    <name type="scientific">Thermosporothrix sp. COM3</name>
    <dbReference type="NCBI Taxonomy" id="2490863"/>
    <lineage>
        <taxon>Bacteria</taxon>
        <taxon>Bacillati</taxon>
        <taxon>Chloroflexota</taxon>
        <taxon>Ktedonobacteria</taxon>
        <taxon>Ktedonobacterales</taxon>
        <taxon>Thermosporotrichaceae</taxon>
        <taxon>Thermosporothrix</taxon>
    </lineage>
</organism>